<evidence type="ECO:0000256" key="7">
    <source>
        <dbReference type="ARBA" id="ARBA00022490"/>
    </source>
</evidence>
<name>A0ABN0W4C9_9BACI</name>
<dbReference type="SUPFAM" id="SSF55874">
    <property type="entry name" value="ATPase domain of HSP90 chaperone/DNA topoisomerase II/histidine kinase"/>
    <property type="match status" value="1"/>
</dbReference>
<keyword evidence="13" id="KW-0067">ATP-binding</keyword>
<keyword evidence="16" id="KW-0411">Iron-sulfur</keyword>
<keyword evidence="10" id="KW-0479">Metal-binding</keyword>
<evidence type="ECO:0000256" key="8">
    <source>
        <dbReference type="ARBA" id="ARBA00022553"/>
    </source>
</evidence>
<comment type="caution">
    <text evidence="20">The sequence shown here is derived from an EMBL/GenBank/DDBJ whole genome shotgun (WGS) entry which is preliminary data.</text>
</comment>
<dbReference type="InterPro" id="IPR003594">
    <property type="entry name" value="HATPase_dom"/>
</dbReference>
<dbReference type="InterPro" id="IPR011712">
    <property type="entry name" value="Sig_transdc_His_kin_sub3_dim/P"/>
</dbReference>
<dbReference type="PRINTS" id="PR00344">
    <property type="entry name" value="BCTRLSENSOR"/>
</dbReference>
<keyword evidence="21" id="KW-1185">Reference proteome</keyword>
<dbReference type="EC" id="2.7.13.3" evidence="4"/>
<evidence type="ECO:0000256" key="2">
    <source>
        <dbReference type="ARBA" id="ARBA00001966"/>
    </source>
</evidence>
<dbReference type="InterPro" id="IPR005467">
    <property type="entry name" value="His_kinase_dom"/>
</dbReference>
<feature type="domain" description="Histidine kinase" evidence="19">
    <location>
        <begin position="32"/>
        <end position="217"/>
    </location>
</feature>
<comment type="subcellular location">
    <subcellularLocation>
        <location evidence="3">Cytoplasm</location>
    </subcellularLocation>
</comment>
<dbReference type="CDD" id="cd16917">
    <property type="entry name" value="HATPase_UhpB-NarQ-NarX-like"/>
    <property type="match status" value="1"/>
</dbReference>
<gene>
    <name evidence="20" type="ORF">GCM10008967_14180</name>
</gene>
<evidence type="ECO:0000259" key="19">
    <source>
        <dbReference type="PROSITE" id="PS50109"/>
    </source>
</evidence>
<sequence>MAPSSLDKKVTNYIIQAQEEEIKRISNELHEGVSQTLYSLFTGLQFVEKQQADPKIKQIVSEMVQLTERTIEELRWVSTELYPASLDTLGIVAAIRSYLKVYTSTFGIDVEVKTMGTERVLSSEQKIALFRSCQEALVNSAKYADTSKVFIDMKWEDNKIMIIIKDEGVGFSIEEVTRNQECLGLASIKQRLELLSGTATVHSTPGKGTIVTLVLPI</sequence>
<reference evidence="20 21" key="1">
    <citation type="journal article" date="2019" name="Int. J. Syst. Evol. Microbiol.">
        <title>The Global Catalogue of Microorganisms (GCM) 10K type strain sequencing project: providing services to taxonomists for standard genome sequencing and annotation.</title>
        <authorList>
            <consortium name="The Broad Institute Genomics Platform"/>
            <consortium name="The Broad Institute Genome Sequencing Center for Infectious Disease"/>
            <person name="Wu L."/>
            <person name="Ma J."/>
        </authorList>
    </citation>
    <scope>NUCLEOTIDE SEQUENCE [LARGE SCALE GENOMIC DNA]</scope>
    <source>
        <strain evidence="20 21">JCM 9731</strain>
    </source>
</reference>
<evidence type="ECO:0000256" key="13">
    <source>
        <dbReference type="ARBA" id="ARBA00022840"/>
    </source>
</evidence>
<evidence type="ECO:0000256" key="10">
    <source>
        <dbReference type="ARBA" id="ARBA00022723"/>
    </source>
</evidence>
<dbReference type="RefSeq" id="WP_343797660.1">
    <property type="nucleotide sequence ID" value="NZ_BAAADJ010000014.1"/>
</dbReference>
<evidence type="ECO:0000256" key="14">
    <source>
        <dbReference type="ARBA" id="ARBA00023004"/>
    </source>
</evidence>
<dbReference type="Pfam" id="PF07730">
    <property type="entry name" value="HisKA_3"/>
    <property type="match status" value="1"/>
</dbReference>
<comment type="cofactor">
    <cofactor evidence="2">
        <name>[4Fe-4S] cluster</name>
        <dbReference type="ChEBI" id="CHEBI:49883"/>
    </cofactor>
</comment>
<evidence type="ECO:0000313" key="20">
    <source>
        <dbReference type="EMBL" id="GAA0324750.1"/>
    </source>
</evidence>
<keyword evidence="14" id="KW-0408">Iron</keyword>
<evidence type="ECO:0000313" key="21">
    <source>
        <dbReference type="Proteomes" id="UP001500782"/>
    </source>
</evidence>
<protein>
    <recommendedName>
        <fullName evidence="5">Oxygen sensor histidine kinase NreB</fullName>
        <ecNumber evidence="4">2.7.13.3</ecNumber>
    </recommendedName>
    <alternativeName>
        <fullName evidence="18">Nitrogen regulation protein B</fullName>
    </alternativeName>
</protein>
<evidence type="ECO:0000256" key="6">
    <source>
        <dbReference type="ARBA" id="ARBA00022485"/>
    </source>
</evidence>
<dbReference type="InterPro" id="IPR050482">
    <property type="entry name" value="Sensor_HK_TwoCompSys"/>
</dbReference>
<comment type="function">
    <text evidence="17">Member of the two-component regulatory system NreB/NreC involved in the control of dissimilatory nitrate/nitrite reduction in response to oxygen. NreB functions as a direct oxygen sensor histidine kinase which is autophosphorylated, in the absence of oxygen, probably at the conserved histidine residue, and transfers its phosphate group probably to a conserved aspartate residue of NreC. NreB/NreC activates the expression of the nitrate (narGHJI) and nitrite (nir) reductase operons, as well as the putative nitrate transporter gene narT.</text>
</comment>
<keyword evidence="8" id="KW-0597">Phosphoprotein</keyword>
<dbReference type="InterPro" id="IPR004358">
    <property type="entry name" value="Sig_transdc_His_kin-like_C"/>
</dbReference>
<evidence type="ECO:0000256" key="16">
    <source>
        <dbReference type="ARBA" id="ARBA00023014"/>
    </source>
</evidence>
<evidence type="ECO:0000256" key="5">
    <source>
        <dbReference type="ARBA" id="ARBA00017322"/>
    </source>
</evidence>
<proteinExistence type="predicted"/>
<dbReference type="PANTHER" id="PTHR24421:SF10">
    <property type="entry name" value="NITRATE_NITRITE SENSOR PROTEIN NARQ"/>
    <property type="match status" value="1"/>
</dbReference>
<keyword evidence="6" id="KW-0004">4Fe-4S</keyword>
<evidence type="ECO:0000256" key="3">
    <source>
        <dbReference type="ARBA" id="ARBA00004496"/>
    </source>
</evidence>
<organism evidence="20 21">
    <name type="scientific">Bacillus carboniphilus</name>
    <dbReference type="NCBI Taxonomy" id="86663"/>
    <lineage>
        <taxon>Bacteria</taxon>
        <taxon>Bacillati</taxon>
        <taxon>Bacillota</taxon>
        <taxon>Bacilli</taxon>
        <taxon>Bacillales</taxon>
        <taxon>Bacillaceae</taxon>
        <taxon>Bacillus</taxon>
    </lineage>
</organism>
<evidence type="ECO:0000256" key="18">
    <source>
        <dbReference type="ARBA" id="ARBA00030800"/>
    </source>
</evidence>
<evidence type="ECO:0000256" key="9">
    <source>
        <dbReference type="ARBA" id="ARBA00022679"/>
    </source>
</evidence>
<keyword evidence="9" id="KW-0808">Transferase</keyword>
<evidence type="ECO:0000256" key="4">
    <source>
        <dbReference type="ARBA" id="ARBA00012438"/>
    </source>
</evidence>
<dbReference type="Gene3D" id="3.30.565.10">
    <property type="entry name" value="Histidine kinase-like ATPase, C-terminal domain"/>
    <property type="match status" value="1"/>
</dbReference>
<dbReference type="InterPro" id="IPR036890">
    <property type="entry name" value="HATPase_C_sf"/>
</dbReference>
<evidence type="ECO:0000256" key="11">
    <source>
        <dbReference type="ARBA" id="ARBA00022741"/>
    </source>
</evidence>
<evidence type="ECO:0000256" key="15">
    <source>
        <dbReference type="ARBA" id="ARBA00023012"/>
    </source>
</evidence>
<dbReference type="Pfam" id="PF02518">
    <property type="entry name" value="HATPase_c"/>
    <property type="match status" value="1"/>
</dbReference>
<evidence type="ECO:0000256" key="12">
    <source>
        <dbReference type="ARBA" id="ARBA00022777"/>
    </source>
</evidence>
<keyword evidence="15" id="KW-0902">Two-component regulatory system</keyword>
<evidence type="ECO:0000256" key="1">
    <source>
        <dbReference type="ARBA" id="ARBA00000085"/>
    </source>
</evidence>
<evidence type="ECO:0000256" key="17">
    <source>
        <dbReference type="ARBA" id="ARBA00024827"/>
    </source>
</evidence>
<accession>A0ABN0W4C9</accession>
<dbReference type="Gene3D" id="1.20.5.1930">
    <property type="match status" value="1"/>
</dbReference>
<keyword evidence="12" id="KW-0418">Kinase</keyword>
<keyword evidence="7" id="KW-0963">Cytoplasm</keyword>
<dbReference type="Proteomes" id="UP001500782">
    <property type="component" value="Unassembled WGS sequence"/>
</dbReference>
<dbReference type="EMBL" id="BAAADJ010000014">
    <property type="protein sequence ID" value="GAA0324750.1"/>
    <property type="molecule type" value="Genomic_DNA"/>
</dbReference>
<comment type="catalytic activity">
    <reaction evidence="1">
        <text>ATP + protein L-histidine = ADP + protein N-phospho-L-histidine.</text>
        <dbReference type="EC" id="2.7.13.3"/>
    </reaction>
</comment>
<dbReference type="PANTHER" id="PTHR24421">
    <property type="entry name" value="NITRATE/NITRITE SENSOR PROTEIN NARX-RELATED"/>
    <property type="match status" value="1"/>
</dbReference>
<dbReference type="PROSITE" id="PS50109">
    <property type="entry name" value="HIS_KIN"/>
    <property type="match status" value="1"/>
</dbReference>
<keyword evidence="11" id="KW-0547">Nucleotide-binding</keyword>